<evidence type="ECO:0000313" key="3">
    <source>
        <dbReference type="Proteomes" id="UP000594262"/>
    </source>
</evidence>
<dbReference type="Proteomes" id="UP000594262">
    <property type="component" value="Unplaced"/>
</dbReference>
<feature type="compositionally biased region" description="Polar residues" evidence="1">
    <location>
        <begin position="154"/>
        <end position="170"/>
    </location>
</feature>
<protein>
    <submittedName>
        <fullName evidence="2">Uncharacterized protein</fullName>
    </submittedName>
</protein>
<evidence type="ECO:0000313" key="2">
    <source>
        <dbReference type="EnsemblMetazoa" id="CLYHEMP020716.1"/>
    </source>
</evidence>
<dbReference type="AlphaFoldDB" id="A0A7M5XB83"/>
<feature type="region of interest" description="Disordered" evidence="1">
    <location>
        <begin position="128"/>
        <end position="171"/>
    </location>
</feature>
<sequence length="186" mass="20774">EKWLAYNKNVAKRKKGEDTKNGKKAQKLSSIIVHRMKPIPEGKLLKFEPQQPRDFINFSNYQSLTLKNVKLACEQFYGEQPGSCDVLFSKEGPSCDLDEQIVGKKVILIRFIQPSAVTTKITSQNLPSKNISSSVAGSSKSSNISKRRRVSNSKMNIQQKTANPSQQFPRSISIGDVLKAGKLHQP</sequence>
<accession>A0A7M5XB83</accession>
<evidence type="ECO:0000256" key="1">
    <source>
        <dbReference type="SAM" id="MobiDB-lite"/>
    </source>
</evidence>
<reference evidence="2" key="1">
    <citation type="submission" date="2021-01" db="UniProtKB">
        <authorList>
            <consortium name="EnsemblMetazoa"/>
        </authorList>
    </citation>
    <scope>IDENTIFICATION</scope>
</reference>
<proteinExistence type="predicted"/>
<name>A0A7M5XB83_9CNID</name>
<keyword evidence="3" id="KW-1185">Reference proteome</keyword>
<dbReference type="EnsemblMetazoa" id="CLYHEMT020716.1">
    <property type="protein sequence ID" value="CLYHEMP020716.1"/>
    <property type="gene ID" value="CLYHEMG020716"/>
</dbReference>
<feature type="region of interest" description="Disordered" evidence="1">
    <location>
        <begin position="1"/>
        <end position="25"/>
    </location>
</feature>
<dbReference type="OrthoDB" id="5953554at2759"/>
<organism evidence="2 3">
    <name type="scientific">Clytia hemisphaerica</name>
    <dbReference type="NCBI Taxonomy" id="252671"/>
    <lineage>
        <taxon>Eukaryota</taxon>
        <taxon>Metazoa</taxon>
        <taxon>Cnidaria</taxon>
        <taxon>Hydrozoa</taxon>
        <taxon>Hydroidolina</taxon>
        <taxon>Leptothecata</taxon>
        <taxon>Obeliida</taxon>
        <taxon>Clytiidae</taxon>
        <taxon>Clytia</taxon>
    </lineage>
</organism>
<feature type="compositionally biased region" description="Low complexity" evidence="1">
    <location>
        <begin position="128"/>
        <end position="144"/>
    </location>
</feature>